<comment type="caution">
    <text evidence="1">The sequence shown here is derived from an EMBL/GenBank/DDBJ whole genome shotgun (WGS) entry which is preliminary data.</text>
</comment>
<reference evidence="1 2" key="1">
    <citation type="submission" date="2014-03" db="EMBL/GenBank/DDBJ databases">
        <title>The draft genome sequence of Thioclava dalianensis DLFJ1-1.</title>
        <authorList>
            <person name="Lai Q."/>
            <person name="Shao Z."/>
        </authorList>
    </citation>
    <scope>NUCLEOTIDE SEQUENCE [LARGE SCALE GENOMIC DNA]</scope>
    <source>
        <strain evidence="1 2">DLFJ1-1</strain>
    </source>
</reference>
<name>A0A074TMB0_9RHOB</name>
<proteinExistence type="predicted"/>
<dbReference type="RefSeq" id="WP_038064968.1">
    <property type="nucleotide sequence ID" value="NZ_FOVB01000006.1"/>
</dbReference>
<keyword evidence="2" id="KW-1185">Reference proteome</keyword>
<dbReference type="OrthoDB" id="1997677at2"/>
<dbReference type="eggNOG" id="COG2327">
    <property type="taxonomic scope" value="Bacteria"/>
</dbReference>
<dbReference type="Gene3D" id="3.40.50.1820">
    <property type="entry name" value="alpha/beta hydrolase"/>
    <property type="match status" value="1"/>
</dbReference>
<dbReference type="SUPFAM" id="SSF53474">
    <property type="entry name" value="alpha/beta-Hydrolases"/>
    <property type="match status" value="1"/>
</dbReference>
<dbReference type="Proteomes" id="UP000027725">
    <property type="component" value="Unassembled WGS sequence"/>
</dbReference>
<evidence type="ECO:0000313" key="1">
    <source>
        <dbReference type="EMBL" id="KEP70128.1"/>
    </source>
</evidence>
<gene>
    <name evidence="1" type="ORF">DL1_19820</name>
</gene>
<dbReference type="EMBL" id="JHEH01000008">
    <property type="protein sequence ID" value="KEP70128.1"/>
    <property type="molecule type" value="Genomic_DNA"/>
</dbReference>
<organism evidence="1 2">
    <name type="scientific">Thioclava dalianensis</name>
    <dbReference type="NCBI Taxonomy" id="1185766"/>
    <lineage>
        <taxon>Bacteria</taxon>
        <taxon>Pseudomonadati</taxon>
        <taxon>Pseudomonadota</taxon>
        <taxon>Alphaproteobacteria</taxon>
        <taxon>Rhodobacterales</taxon>
        <taxon>Paracoccaceae</taxon>
        <taxon>Thioclava</taxon>
    </lineage>
</organism>
<dbReference type="InterPro" id="IPR029058">
    <property type="entry name" value="AB_hydrolase_fold"/>
</dbReference>
<evidence type="ECO:0008006" key="3">
    <source>
        <dbReference type="Google" id="ProtNLM"/>
    </source>
</evidence>
<sequence>MDERLNPPIRSFDAVRTLAEAQGGFVHDLDAHVLAYLPGQGEAAGTLVITFGNLSTSREAGERFPWAHALVAKQGWSILGVINNTNDWFRAGNLHRALERLSAQGFFAGFDRICVYGSSMGGFGALTFAPLFPKSHAVVFAPQSTLDRRRASFETRYRFARRNNDWLGQWSDAAEGVRALRSGYLIYDPFEPLDAAHVDRLKTPALTPVKLRHFGHIIPPRLRVMGLLKPLALGALRGELESKDVRRLLSERKDSVLYVSRMLDTALQRGHYRTGMRAADKALQTNTNWKIKAARRNFRDALKADRT</sequence>
<accession>A0A074TMB0</accession>
<dbReference type="STRING" id="1185766.SAMN05216224_106208"/>
<evidence type="ECO:0000313" key="2">
    <source>
        <dbReference type="Proteomes" id="UP000027725"/>
    </source>
</evidence>
<protein>
    <recommendedName>
        <fullName evidence="3">Phosphoadenosine phosphosulfate reductase</fullName>
    </recommendedName>
</protein>
<dbReference type="AlphaFoldDB" id="A0A074TMB0"/>